<dbReference type="InterPro" id="IPR036390">
    <property type="entry name" value="WH_DNA-bd_sf"/>
</dbReference>
<proteinExistence type="predicted"/>
<evidence type="ECO:0000256" key="2">
    <source>
        <dbReference type="ARBA" id="ARBA00023125"/>
    </source>
</evidence>
<feature type="domain" description="HTH gntR-type" evidence="4">
    <location>
        <begin position="14"/>
        <end position="81"/>
    </location>
</feature>
<dbReference type="RefSeq" id="WP_229803399.1">
    <property type="nucleotide sequence ID" value="NZ_BMXS01000006.1"/>
</dbReference>
<dbReference type="CDD" id="cd07377">
    <property type="entry name" value="WHTH_GntR"/>
    <property type="match status" value="1"/>
</dbReference>
<dbReference type="Gene3D" id="1.10.10.10">
    <property type="entry name" value="Winged helix-like DNA-binding domain superfamily/Winged helix DNA-binding domain"/>
    <property type="match status" value="1"/>
</dbReference>
<comment type="caution">
    <text evidence="5">The sequence shown here is derived from an EMBL/GenBank/DDBJ whole genome shotgun (WGS) entry which is preliminary data.</text>
</comment>
<gene>
    <name evidence="5" type="ORF">GCM10007160_16960</name>
</gene>
<dbReference type="Pfam" id="PF07729">
    <property type="entry name" value="FCD"/>
    <property type="match status" value="1"/>
</dbReference>
<dbReference type="Pfam" id="PF00392">
    <property type="entry name" value="GntR"/>
    <property type="match status" value="1"/>
</dbReference>
<dbReference type="SMART" id="SM00345">
    <property type="entry name" value="HTH_GNTR"/>
    <property type="match status" value="1"/>
</dbReference>
<keyword evidence="2" id="KW-0238">DNA-binding</keyword>
<evidence type="ECO:0000256" key="1">
    <source>
        <dbReference type="ARBA" id="ARBA00023015"/>
    </source>
</evidence>
<organism evidence="5 6">
    <name type="scientific">Litchfieldella qijiaojingensis</name>
    <dbReference type="NCBI Taxonomy" id="980347"/>
    <lineage>
        <taxon>Bacteria</taxon>
        <taxon>Pseudomonadati</taxon>
        <taxon>Pseudomonadota</taxon>
        <taxon>Gammaproteobacteria</taxon>
        <taxon>Oceanospirillales</taxon>
        <taxon>Halomonadaceae</taxon>
        <taxon>Litchfieldella</taxon>
    </lineage>
</organism>
<dbReference type="InterPro" id="IPR008920">
    <property type="entry name" value="TF_FadR/GntR_C"/>
</dbReference>
<dbReference type="InterPro" id="IPR036388">
    <property type="entry name" value="WH-like_DNA-bd_sf"/>
</dbReference>
<evidence type="ECO:0000313" key="5">
    <source>
        <dbReference type="EMBL" id="GGX90094.1"/>
    </source>
</evidence>
<reference evidence="6" key="1">
    <citation type="journal article" date="2019" name="Int. J. Syst. Evol. Microbiol.">
        <title>The Global Catalogue of Microorganisms (GCM) 10K type strain sequencing project: providing services to taxonomists for standard genome sequencing and annotation.</title>
        <authorList>
            <consortium name="The Broad Institute Genomics Platform"/>
            <consortium name="The Broad Institute Genome Sequencing Center for Infectious Disease"/>
            <person name="Wu L."/>
            <person name="Ma J."/>
        </authorList>
    </citation>
    <scope>NUCLEOTIDE SEQUENCE [LARGE SCALE GENOMIC DNA]</scope>
    <source>
        <strain evidence="6">KCTC 22228</strain>
    </source>
</reference>
<dbReference type="PANTHER" id="PTHR43537">
    <property type="entry name" value="TRANSCRIPTIONAL REGULATOR, GNTR FAMILY"/>
    <property type="match status" value="1"/>
</dbReference>
<accession>A0ABQ2YR78</accession>
<dbReference type="PANTHER" id="PTHR43537:SF24">
    <property type="entry name" value="GLUCONATE OPERON TRANSCRIPTIONAL REPRESSOR"/>
    <property type="match status" value="1"/>
</dbReference>
<dbReference type="Gene3D" id="1.20.120.530">
    <property type="entry name" value="GntR ligand-binding domain-like"/>
    <property type="match status" value="1"/>
</dbReference>
<dbReference type="PRINTS" id="PR00035">
    <property type="entry name" value="HTHGNTR"/>
</dbReference>
<evidence type="ECO:0000259" key="4">
    <source>
        <dbReference type="PROSITE" id="PS50949"/>
    </source>
</evidence>
<dbReference type="SUPFAM" id="SSF46785">
    <property type="entry name" value="Winged helix' DNA-binding domain"/>
    <property type="match status" value="1"/>
</dbReference>
<protein>
    <submittedName>
        <fullName evidence="5">GntR family transcriptional regulator</fullName>
    </submittedName>
</protein>
<evidence type="ECO:0000256" key="3">
    <source>
        <dbReference type="ARBA" id="ARBA00023163"/>
    </source>
</evidence>
<dbReference type="EMBL" id="BMXS01000006">
    <property type="protein sequence ID" value="GGX90094.1"/>
    <property type="molecule type" value="Genomic_DNA"/>
</dbReference>
<dbReference type="SMART" id="SM00895">
    <property type="entry name" value="FCD"/>
    <property type="match status" value="1"/>
</dbReference>
<name>A0ABQ2YR78_9GAMM</name>
<dbReference type="Proteomes" id="UP000653056">
    <property type="component" value="Unassembled WGS sequence"/>
</dbReference>
<keyword evidence="1" id="KW-0805">Transcription regulation</keyword>
<dbReference type="PROSITE" id="PS50949">
    <property type="entry name" value="HTH_GNTR"/>
    <property type="match status" value="1"/>
</dbReference>
<keyword evidence="3" id="KW-0804">Transcription</keyword>
<keyword evidence="6" id="KW-1185">Reference proteome</keyword>
<dbReference type="InterPro" id="IPR011711">
    <property type="entry name" value="GntR_C"/>
</dbReference>
<evidence type="ECO:0000313" key="6">
    <source>
        <dbReference type="Proteomes" id="UP000653056"/>
    </source>
</evidence>
<dbReference type="InterPro" id="IPR000524">
    <property type="entry name" value="Tscrpt_reg_HTH_GntR"/>
</dbReference>
<sequence length="235" mass="26793">MAKARRTDIDGVAKTATSQVHEAIKQRIIDGHYRAHEYVRETSVARELNVSRTPVREALRELVSEGWLEAIPHHGARVVAWTEKDAREVFELRLVLEPMAVGLACHRMETSRLAYLDSLATRMEQLTERVVADPEARNEIANLNHEFHRELVQASDNQRLIAVLDSVVRTSVIRRNFGNYDIDHLRRSMRHHREILQAIEASSPTWAENVMRSHLLAARALHVRFPDTAPDGAAP</sequence>
<dbReference type="SUPFAM" id="SSF48008">
    <property type="entry name" value="GntR ligand-binding domain-like"/>
    <property type="match status" value="1"/>
</dbReference>